<dbReference type="Proteomes" id="UP000823865">
    <property type="component" value="Unassembled WGS sequence"/>
</dbReference>
<gene>
    <name evidence="1" type="ORF">H9789_06790</name>
</gene>
<evidence type="ECO:0000313" key="1">
    <source>
        <dbReference type="EMBL" id="MBU3853508.1"/>
    </source>
</evidence>
<protein>
    <submittedName>
        <fullName evidence="1">NVEALA domain-containing protein</fullName>
    </submittedName>
</protein>
<organism evidence="1 2">
    <name type="scientific">Candidatus Paraprevotella stercoravium</name>
    <dbReference type="NCBI Taxonomy" id="2838725"/>
    <lineage>
        <taxon>Bacteria</taxon>
        <taxon>Pseudomonadati</taxon>
        <taxon>Bacteroidota</taxon>
        <taxon>Bacteroidia</taxon>
        <taxon>Bacteroidales</taxon>
        <taxon>Prevotellaceae</taxon>
        <taxon>Paraprevotella</taxon>
    </lineage>
</organism>
<dbReference type="EMBL" id="JAHLFU010000142">
    <property type="protein sequence ID" value="MBU3853508.1"/>
    <property type="molecule type" value="Genomic_DNA"/>
</dbReference>
<proteinExistence type="predicted"/>
<name>A0A9E2L8K3_9BACT</name>
<dbReference type="AlphaFoldDB" id="A0A9E2L8K3"/>
<reference evidence="1" key="1">
    <citation type="journal article" date="2021" name="PeerJ">
        <title>Extensive microbial diversity within the chicken gut microbiome revealed by metagenomics and culture.</title>
        <authorList>
            <person name="Gilroy R."/>
            <person name="Ravi A."/>
            <person name="Getino M."/>
            <person name="Pursley I."/>
            <person name="Horton D.L."/>
            <person name="Alikhan N.F."/>
            <person name="Baker D."/>
            <person name="Gharbi K."/>
            <person name="Hall N."/>
            <person name="Watson M."/>
            <person name="Adriaenssens E.M."/>
            <person name="Foster-Nyarko E."/>
            <person name="Jarju S."/>
            <person name="Secka A."/>
            <person name="Antonio M."/>
            <person name="Oren A."/>
            <person name="Chaudhuri R.R."/>
            <person name="La Ragione R."/>
            <person name="Hildebrand F."/>
            <person name="Pallen M.J."/>
        </authorList>
    </citation>
    <scope>NUCLEOTIDE SEQUENCE</scope>
    <source>
        <strain evidence="1">G3-2149</strain>
    </source>
</reference>
<accession>A0A9E2L8K3</accession>
<dbReference type="Pfam" id="PF14055">
    <property type="entry name" value="NVEALA"/>
    <property type="match status" value="1"/>
</dbReference>
<reference evidence="1" key="2">
    <citation type="submission" date="2021-04" db="EMBL/GenBank/DDBJ databases">
        <authorList>
            <person name="Gilroy R."/>
        </authorList>
    </citation>
    <scope>NUCLEOTIDE SEQUENCE</scope>
    <source>
        <strain evidence="1">G3-2149</strain>
    </source>
</reference>
<dbReference type="InterPro" id="IPR025905">
    <property type="entry name" value="NVEALA"/>
</dbReference>
<comment type="caution">
    <text evidence="1">The sequence shown here is derived from an EMBL/GenBank/DDBJ whole genome shotgun (WGS) entry which is preliminary data.</text>
</comment>
<sequence length="78" mass="8539">MKRVVRMVAVAVLVAAAGWGSYVSGRQETKMTGLMLDNVEALATGEDANLVFCWGIGSVDCPTTHRKVYMVQQNYTLE</sequence>
<evidence type="ECO:0000313" key="2">
    <source>
        <dbReference type="Proteomes" id="UP000823865"/>
    </source>
</evidence>